<proteinExistence type="predicted"/>
<evidence type="ECO:0000256" key="2">
    <source>
        <dbReference type="SAM" id="Phobius"/>
    </source>
</evidence>
<keyword evidence="2" id="KW-0812">Transmembrane</keyword>
<feature type="transmembrane region" description="Helical" evidence="2">
    <location>
        <begin position="99"/>
        <end position="118"/>
    </location>
</feature>
<sequence>METPPNLPGPVRSATPPVALDERPNRPAWRAHWLALAIYAIYTGRWVQYIVEARAYHAQPAPGGAGDALNWLLLGQLGFALLFAAVLLANAIWRKPGRWFYVVMSGLVLLPFLLQYFIEG</sequence>
<organism evidence="3 4">
    <name type="scientific">Hymenobacter mellowenesis</name>
    <dbReference type="NCBI Taxonomy" id="3063995"/>
    <lineage>
        <taxon>Bacteria</taxon>
        <taxon>Pseudomonadati</taxon>
        <taxon>Bacteroidota</taxon>
        <taxon>Cytophagia</taxon>
        <taxon>Cytophagales</taxon>
        <taxon>Hymenobacteraceae</taxon>
        <taxon>Hymenobacter</taxon>
    </lineage>
</organism>
<dbReference type="EMBL" id="JAUQSX010000001">
    <property type="protein sequence ID" value="MDO7844736.1"/>
    <property type="molecule type" value="Genomic_DNA"/>
</dbReference>
<keyword evidence="2" id="KW-1133">Transmembrane helix</keyword>
<reference evidence="3" key="1">
    <citation type="submission" date="2023-07" db="EMBL/GenBank/DDBJ databases">
        <authorList>
            <person name="Kim M.K."/>
        </authorList>
    </citation>
    <scope>NUCLEOTIDE SEQUENCE</scope>
    <source>
        <strain evidence="3">M29</strain>
    </source>
</reference>
<feature type="region of interest" description="Disordered" evidence="1">
    <location>
        <begin position="1"/>
        <end position="22"/>
    </location>
</feature>
<evidence type="ECO:0000313" key="4">
    <source>
        <dbReference type="Proteomes" id="UP001167796"/>
    </source>
</evidence>
<dbReference type="RefSeq" id="WP_305009393.1">
    <property type="nucleotide sequence ID" value="NZ_JAUQSX010000001.1"/>
</dbReference>
<evidence type="ECO:0000313" key="3">
    <source>
        <dbReference type="EMBL" id="MDO7844736.1"/>
    </source>
</evidence>
<keyword evidence="2" id="KW-0472">Membrane</keyword>
<keyword evidence="4" id="KW-1185">Reference proteome</keyword>
<evidence type="ECO:0000256" key="1">
    <source>
        <dbReference type="SAM" id="MobiDB-lite"/>
    </source>
</evidence>
<name>A0ABT9A4G4_9BACT</name>
<feature type="transmembrane region" description="Helical" evidence="2">
    <location>
        <begin position="71"/>
        <end position="92"/>
    </location>
</feature>
<accession>A0ABT9A4G4</accession>
<protein>
    <submittedName>
        <fullName evidence="3">Uncharacterized protein</fullName>
    </submittedName>
</protein>
<gene>
    <name evidence="3" type="ORF">Q5H92_00085</name>
</gene>
<dbReference type="Proteomes" id="UP001167796">
    <property type="component" value="Unassembled WGS sequence"/>
</dbReference>
<comment type="caution">
    <text evidence="3">The sequence shown here is derived from an EMBL/GenBank/DDBJ whole genome shotgun (WGS) entry which is preliminary data.</text>
</comment>